<proteinExistence type="predicted"/>
<comment type="caution">
    <text evidence="1">The sequence shown here is derived from an EMBL/GenBank/DDBJ whole genome shotgun (WGS) entry which is preliminary data.</text>
</comment>
<accession>A0A0C2MUF0</accession>
<gene>
    <name evidence="1" type="ORF">RF11_00622</name>
</gene>
<protein>
    <submittedName>
        <fullName evidence="1">Uncharacterized protein</fullName>
    </submittedName>
</protein>
<reference evidence="1 2" key="1">
    <citation type="journal article" date="2014" name="Genome Biol. Evol.">
        <title>The genome of the myxosporean Thelohanellus kitauei shows adaptations to nutrient acquisition within its fish host.</title>
        <authorList>
            <person name="Yang Y."/>
            <person name="Xiong J."/>
            <person name="Zhou Z."/>
            <person name="Huo F."/>
            <person name="Miao W."/>
            <person name="Ran C."/>
            <person name="Liu Y."/>
            <person name="Zhang J."/>
            <person name="Feng J."/>
            <person name="Wang M."/>
            <person name="Wang M."/>
            <person name="Wang L."/>
            <person name="Yao B."/>
        </authorList>
    </citation>
    <scope>NUCLEOTIDE SEQUENCE [LARGE SCALE GENOMIC DNA]</scope>
    <source>
        <strain evidence="1">Wuqing</strain>
    </source>
</reference>
<keyword evidence="2" id="KW-1185">Reference proteome</keyword>
<dbReference type="EMBL" id="JWZT01001917">
    <property type="protein sequence ID" value="KII70961.1"/>
    <property type="molecule type" value="Genomic_DNA"/>
</dbReference>
<name>A0A0C2MUF0_THEKT</name>
<dbReference type="AlphaFoldDB" id="A0A0C2MUF0"/>
<evidence type="ECO:0000313" key="2">
    <source>
        <dbReference type="Proteomes" id="UP000031668"/>
    </source>
</evidence>
<dbReference type="Proteomes" id="UP000031668">
    <property type="component" value="Unassembled WGS sequence"/>
</dbReference>
<evidence type="ECO:0000313" key="1">
    <source>
        <dbReference type="EMBL" id="KII70961.1"/>
    </source>
</evidence>
<organism evidence="1 2">
    <name type="scientific">Thelohanellus kitauei</name>
    <name type="common">Myxosporean</name>
    <dbReference type="NCBI Taxonomy" id="669202"/>
    <lineage>
        <taxon>Eukaryota</taxon>
        <taxon>Metazoa</taxon>
        <taxon>Cnidaria</taxon>
        <taxon>Myxozoa</taxon>
        <taxon>Myxosporea</taxon>
        <taxon>Bivalvulida</taxon>
        <taxon>Platysporina</taxon>
        <taxon>Myxobolidae</taxon>
        <taxon>Thelohanellus</taxon>
    </lineage>
</organism>
<sequence length="101" mass="11361">MSLDNATIVSSAKETFRLKLGPILVLNRHSHVLLVSIAKMIYIPVKDPVGCRCVAKLKNMSIESTHAAYKPAVAFIRKEQTSPAFSIAYINTRKTFHHRLR</sequence>